<proteinExistence type="predicted"/>
<organism evidence="1">
    <name type="scientific">Arundo donax</name>
    <name type="common">Giant reed</name>
    <name type="synonym">Donax arundinaceus</name>
    <dbReference type="NCBI Taxonomy" id="35708"/>
    <lineage>
        <taxon>Eukaryota</taxon>
        <taxon>Viridiplantae</taxon>
        <taxon>Streptophyta</taxon>
        <taxon>Embryophyta</taxon>
        <taxon>Tracheophyta</taxon>
        <taxon>Spermatophyta</taxon>
        <taxon>Magnoliopsida</taxon>
        <taxon>Liliopsida</taxon>
        <taxon>Poales</taxon>
        <taxon>Poaceae</taxon>
        <taxon>PACMAD clade</taxon>
        <taxon>Arundinoideae</taxon>
        <taxon>Arundineae</taxon>
        <taxon>Arundo</taxon>
    </lineage>
</organism>
<evidence type="ECO:0000313" key="1">
    <source>
        <dbReference type="EMBL" id="JAD34189.1"/>
    </source>
</evidence>
<protein>
    <submittedName>
        <fullName evidence="1">Uncharacterized protein</fullName>
    </submittedName>
</protein>
<accession>A0A0A8Z486</accession>
<reference evidence="1" key="2">
    <citation type="journal article" date="2015" name="Data Brief">
        <title>Shoot transcriptome of the giant reed, Arundo donax.</title>
        <authorList>
            <person name="Barrero R.A."/>
            <person name="Guerrero F.D."/>
            <person name="Moolhuijzen P."/>
            <person name="Goolsby J.A."/>
            <person name="Tidwell J."/>
            <person name="Bellgard S.E."/>
            <person name="Bellgard M.I."/>
        </authorList>
    </citation>
    <scope>NUCLEOTIDE SEQUENCE</scope>
    <source>
        <tissue evidence="1">Shoot tissue taken approximately 20 cm above the soil surface</tissue>
    </source>
</reference>
<dbReference type="EMBL" id="GBRH01263706">
    <property type="protein sequence ID" value="JAD34189.1"/>
    <property type="molecule type" value="Transcribed_RNA"/>
</dbReference>
<reference evidence="1" key="1">
    <citation type="submission" date="2014-09" db="EMBL/GenBank/DDBJ databases">
        <authorList>
            <person name="Magalhaes I.L.F."/>
            <person name="Oliveira U."/>
            <person name="Santos F.R."/>
            <person name="Vidigal T.H.D.A."/>
            <person name="Brescovit A.D."/>
            <person name="Santos A.J."/>
        </authorList>
    </citation>
    <scope>NUCLEOTIDE SEQUENCE</scope>
    <source>
        <tissue evidence="1">Shoot tissue taken approximately 20 cm above the soil surface</tissue>
    </source>
</reference>
<name>A0A0A8Z486_ARUDO</name>
<sequence length="32" mass="3944">MYVILFLMPRNYILAQKIMKFGMYVFRIVMNV</sequence>
<dbReference type="AlphaFoldDB" id="A0A0A8Z486"/>